<dbReference type="EMBL" id="QUSZ01006650">
    <property type="protein sequence ID" value="RHY05046.1"/>
    <property type="molecule type" value="Genomic_DNA"/>
</dbReference>
<dbReference type="Proteomes" id="UP000265427">
    <property type="component" value="Unassembled WGS sequence"/>
</dbReference>
<dbReference type="SUPFAM" id="SSF53474">
    <property type="entry name" value="alpha/beta-Hydrolases"/>
    <property type="match status" value="1"/>
</dbReference>
<dbReference type="VEuPathDB" id="FungiDB:H257_00543"/>
<evidence type="ECO:0000313" key="1">
    <source>
        <dbReference type="EMBL" id="RHY05046.1"/>
    </source>
</evidence>
<accession>A0A397ADA3</accession>
<protein>
    <submittedName>
        <fullName evidence="1">Uncharacterized protein</fullName>
    </submittedName>
</protein>
<dbReference type="GO" id="GO:0052689">
    <property type="term" value="F:carboxylic ester hydrolase activity"/>
    <property type="evidence" value="ECO:0007669"/>
    <property type="project" value="TreeGrafter"/>
</dbReference>
<reference evidence="1 2" key="1">
    <citation type="submission" date="2018-08" db="EMBL/GenBank/DDBJ databases">
        <title>Aphanomyces genome sequencing and annotation.</title>
        <authorList>
            <person name="Minardi D."/>
            <person name="Oidtmann B."/>
            <person name="Van Der Giezen M."/>
            <person name="Studholme D.J."/>
        </authorList>
    </citation>
    <scope>NUCLEOTIDE SEQUENCE [LARGE SCALE GENOMIC DNA]</scope>
    <source>
        <strain evidence="1 2">Kv</strain>
    </source>
</reference>
<comment type="caution">
    <text evidence="1">The sequence shown here is derived from an EMBL/GenBank/DDBJ whole genome shotgun (WGS) entry which is preliminary data.</text>
</comment>
<proteinExistence type="predicted"/>
<organism evidence="1 2">
    <name type="scientific">Aphanomyces astaci</name>
    <name type="common">Crayfish plague agent</name>
    <dbReference type="NCBI Taxonomy" id="112090"/>
    <lineage>
        <taxon>Eukaryota</taxon>
        <taxon>Sar</taxon>
        <taxon>Stramenopiles</taxon>
        <taxon>Oomycota</taxon>
        <taxon>Saprolegniomycetes</taxon>
        <taxon>Saprolegniales</taxon>
        <taxon>Verrucalvaceae</taxon>
        <taxon>Aphanomyces</taxon>
    </lineage>
</organism>
<dbReference type="Gene3D" id="3.40.50.1820">
    <property type="entry name" value="alpha/beta hydrolase"/>
    <property type="match status" value="1"/>
</dbReference>
<dbReference type="InterPro" id="IPR029058">
    <property type="entry name" value="AB_hydrolase_fold"/>
</dbReference>
<evidence type="ECO:0000313" key="2">
    <source>
        <dbReference type="Proteomes" id="UP000265427"/>
    </source>
</evidence>
<dbReference type="AlphaFoldDB" id="A0A397ADA3"/>
<sequence>MTTSTGVSFPSYDNTVTLSGTITSPRGTDLRPAVVIVVGSGAIDRDGSAGSIRLHVYSKLAEFFTNELGWICLRYDKRGVAKSVNGDSNLFLTSGMSDLALDVVEATKFLLAQPRVDSTKLVLTGHSEGAIIMPLVAQHLRDQGVTTPLGLLLLSGFGESIETAMRFQSEELWDEIVNGRTITTWLLRRLLTPKKLQDKIDDLKVKVNTTPADLIVKKCGLVKIPAKWFREHFAFNLSRIRELSASVTSHVLVITGAKDAQTRATHCTREDASVVFVGAASVTSCIPSQMTHHLRPMDGTPSLFSLMQEYKKTANNPLDAELAKAITDWANSIQKC</sequence>
<dbReference type="InterPro" id="IPR053145">
    <property type="entry name" value="AB_hydrolase_Est10"/>
</dbReference>
<dbReference type="PANTHER" id="PTHR43265">
    <property type="entry name" value="ESTERASE ESTD"/>
    <property type="match status" value="1"/>
</dbReference>
<gene>
    <name evidence="1" type="ORF">DYB36_006807</name>
</gene>
<dbReference type="PANTHER" id="PTHR43265:SF1">
    <property type="entry name" value="ESTERASE ESTD"/>
    <property type="match status" value="1"/>
</dbReference>
<name>A0A397ADA3_APHAT</name>